<dbReference type="Proteomes" id="UP001642540">
    <property type="component" value="Unassembled WGS sequence"/>
</dbReference>
<sequence>MAYKNFQTIAMQPEIVDSFAGPINEGDFKFSTMFKVFFTPHGYKETDNIVSWLDVFGNNFTFPKNLSDQLVADKVSRLFQHLGLEPGDEIIHNTYEFWLLLFHIYHKLREGGYKVNDNLCEFMNGFPIHETKAVIMGNVPVNGIPSTGYAFHGSSCPSTFQILHFLQDEINKIEHFNGANQTVKNDENFSMNGWIQQGVLLMNACQTLNYSGDVCTLWLVLTDFILKYLNDTKSNLVFILLGNVNLERYELIDPKRHWIMCLYHPAMYAYPDDSGKDRDRDWDTMIPFTNSQFYMYQIHGNCQMDWGDVDGLESKGKEERFTQLQKLFDKAIHHGPSQIGSCERLDRYFIVVRNHEHLLTLKYWPKKKRRFSGQSYSQRY</sequence>
<dbReference type="PANTHER" id="PTHR11264">
    <property type="entry name" value="URACIL-DNA GLYCOSYLASE"/>
    <property type="match status" value="1"/>
</dbReference>
<gene>
    <name evidence="6" type="ORF">ODALV1_LOCUS9758</name>
</gene>
<keyword evidence="3" id="KW-0378">Hydrolase</keyword>
<organism evidence="6 7">
    <name type="scientific">Orchesella dallaii</name>
    <dbReference type="NCBI Taxonomy" id="48710"/>
    <lineage>
        <taxon>Eukaryota</taxon>
        <taxon>Metazoa</taxon>
        <taxon>Ecdysozoa</taxon>
        <taxon>Arthropoda</taxon>
        <taxon>Hexapoda</taxon>
        <taxon>Collembola</taxon>
        <taxon>Entomobryomorpha</taxon>
        <taxon>Entomobryoidea</taxon>
        <taxon>Orchesellidae</taxon>
        <taxon>Orchesellinae</taxon>
        <taxon>Orchesella</taxon>
    </lineage>
</organism>
<reference evidence="6 7" key="1">
    <citation type="submission" date="2024-08" db="EMBL/GenBank/DDBJ databases">
        <authorList>
            <person name="Cucini C."/>
            <person name="Frati F."/>
        </authorList>
    </citation>
    <scope>NUCLEOTIDE SEQUENCE [LARGE SCALE GENOMIC DNA]</scope>
</reference>
<comment type="caution">
    <text evidence="6">The sequence shown here is derived from an EMBL/GenBank/DDBJ whole genome shotgun (WGS) entry which is preliminary data.</text>
</comment>
<evidence type="ECO:0000313" key="6">
    <source>
        <dbReference type="EMBL" id="CAL8097837.1"/>
    </source>
</evidence>
<dbReference type="Gene3D" id="3.40.470.10">
    <property type="entry name" value="Uracil-DNA glycosylase-like domain"/>
    <property type="match status" value="1"/>
</dbReference>
<dbReference type="InterPro" id="IPR005122">
    <property type="entry name" value="Uracil-DNA_glycosylase-like"/>
</dbReference>
<dbReference type="EMBL" id="CAXLJM020000030">
    <property type="protein sequence ID" value="CAL8097837.1"/>
    <property type="molecule type" value="Genomic_DNA"/>
</dbReference>
<evidence type="ECO:0000256" key="3">
    <source>
        <dbReference type="ARBA" id="ARBA00022801"/>
    </source>
</evidence>
<keyword evidence="4" id="KW-0234">DNA repair</keyword>
<dbReference type="InterPro" id="IPR002043">
    <property type="entry name" value="UDG_fam1"/>
</dbReference>
<evidence type="ECO:0000259" key="5">
    <source>
        <dbReference type="Pfam" id="PF03167"/>
    </source>
</evidence>
<protein>
    <recommendedName>
        <fullName evidence="5">Uracil-DNA glycosylase-like domain-containing protein</fullName>
    </recommendedName>
</protein>
<name>A0ABP1QG28_9HEXA</name>
<proteinExistence type="inferred from homology"/>
<comment type="similarity">
    <text evidence="1">Belongs to the uracil-DNA glycosylase (UDG) superfamily. UNG family.</text>
</comment>
<keyword evidence="7" id="KW-1185">Reference proteome</keyword>
<accession>A0ABP1QG28</accession>
<dbReference type="Pfam" id="PF03167">
    <property type="entry name" value="UDG"/>
    <property type="match status" value="1"/>
</dbReference>
<dbReference type="InterPro" id="IPR036895">
    <property type="entry name" value="Uracil-DNA_glycosylase-like_sf"/>
</dbReference>
<keyword evidence="2" id="KW-0227">DNA damage</keyword>
<evidence type="ECO:0000256" key="2">
    <source>
        <dbReference type="ARBA" id="ARBA00022763"/>
    </source>
</evidence>
<evidence type="ECO:0000256" key="1">
    <source>
        <dbReference type="ARBA" id="ARBA00008184"/>
    </source>
</evidence>
<evidence type="ECO:0000313" key="7">
    <source>
        <dbReference type="Proteomes" id="UP001642540"/>
    </source>
</evidence>
<feature type="domain" description="Uracil-DNA glycosylase-like" evidence="5">
    <location>
        <begin position="127"/>
        <end position="272"/>
    </location>
</feature>
<dbReference type="SUPFAM" id="SSF52141">
    <property type="entry name" value="Uracil-DNA glycosylase-like"/>
    <property type="match status" value="1"/>
</dbReference>
<evidence type="ECO:0000256" key="4">
    <source>
        <dbReference type="ARBA" id="ARBA00023204"/>
    </source>
</evidence>
<dbReference type="PANTHER" id="PTHR11264:SF0">
    <property type="entry name" value="URACIL-DNA GLYCOSYLASE"/>
    <property type="match status" value="1"/>
</dbReference>